<dbReference type="PANTHER" id="PTHR34580:SF1">
    <property type="entry name" value="PROTEIN PAFC"/>
    <property type="match status" value="1"/>
</dbReference>
<dbReference type="SUPFAM" id="SSF46785">
    <property type="entry name" value="Winged helix' DNA-binding domain"/>
    <property type="match status" value="1"/>
</dbReference>
<dbReference type="Proteomes" id="UP000824249">
    <property type="component" value="Unassembled WGS sequence"/>
</dbReference>
<dbReference type="InterPro" id="IPR036390">
    <property type="entry name" value="WH_DNA-bd_sf"/>
</dbReference>
<evidence type="ECO:0000256" key="1">
    <source>
        <dbReference type="SAM" id="MobiDB-lite"/>
    </source>
</evidence>
<protein>
    <submittedName>
        <fullName evidence="5">YafY family transcriptional regulator</fullName>
    </submittedName>
</protein>
<sequence>MKVQILLQILFRLLRTRKANAAELARETEVSERSIHRYVEELSVAGVPIDIIRGRKGGICLPDTYRLPSNFFTKEEYAAAVNALSALYEQLHDDALRTALEKLTRQQKSDARDLTLSGNILVDSGTWGDAYGFSETLKFLESAAEARACVDMTYVDREGTVSRRTVEPHLLIYKQNIWYLYAWCRKRDGFRLFRVGRIRGARDTGERFERRHFERADLPLKFRFEDKELVRLRLAVQKAALPDVEEWLGMGSVRAEGEEIFAEAEVPDGGVLLSKLLSFGGSVRVLEPPHIAAQLRERAAAVCGLYPAAQDEEAAAQDGETAAQDGEAAAQDGETATQGGPDRTT</sequence>
<dbReference type="InterPro" id="IPR057727">
    <property type="entry name" value="WCX_dom"/>
</dbReference>
<dbReference type="Gene3D" id="1.10.10.10">
    <property type="entry name" value="Winged helix-like DNA-binding domain superfamily/Winged helix DNA-binding domain"/>
    <property type="match status" value="1"/>
</dbReference>
<reference evidence="5" key="1">
    <citation type="journal article" date="2021" name="PeerJ">
        <title>Extensive microbial diversity within the chicken gut microbiome revealed by metagenomics and culture.</title>
        <authorList>
            <person name="Gilroy R."/>
            <person name="Ravi A."/>
            <person name="Getino M."/>
            <person name="Pursley I."/>
            <person name="Horton D.L."/>
            <person name="Alikhan N.F."/>
            <person name="Baker D."/>
            <person name="Gharbi K."/>
            <person name="Hall N."/>
            <person name="Watson M."/>
            <person name="Adriaenssens E.M."/>
            <person name="Foster-Nyarko E."/>
            <person name="Jarju S."/>
            <person name="Secka A."/>
            <person name="Antonio M."/>
            <person name="Oren A."/>
            <person name="Chaudhuri R.R."/>
            <person name="La Ragione R."/>
            <person name="Hildebrand F."/>
            <person name="Pallen M.J."/>
        </authorList>
    </citation>
    <scope>NUCLEOTIDE SEQUENCE</scope>
    <source>
        <strain evidence="5">26628</strain>
    </source>
</reference>
<dbReference type="Pfam" id="PF13280">
    <property type="entry name" value="WYL"/>
    <property type="match status" value="1"/>
</dbReference>
<evidence type="ECO:0000259" key="4">
    <source>
        <dbReference type="Pfam" id="PF25583"/>
    </source>
</evidence>
<dbReference type="Pfam" id="PF08279">
    <property type="entry name" value="HTH_11"/>
    <property type="match status" value="1"/>
</dbReference>
<dbReference type="InterPro" id="IPR026881">
    <property type="entry name" value="WYL_dom"/>
</dbReference>
<accession>A0A9D2AQV2</accession>
<comment type="caution">
    <text evidence="5">The sequence shown here is derived from an EMBL/GenBank/DDBJ whole genome shotgun (WGS) entry which is preliminary data.</text>
</comment>
<feature type="domain" description="Helix-turn-helix type 11" evidence="2">
    <location>
        <begin position="6"/>
        <end position="57"/>
    </location>
</feature>
<feature type="region of interest" description="Disordered" evidence="1">
    <location>
        <begin position="311"/>
        <end position="345"/>
    </location>
</feature>
<dbReference type="EMBL" id="DXFD01000046">
    <property type="protein sequence ID" value="HIX46585.1"/>
    <property type="molecule type" value="Genomic_DNA"/>
</dbReference>
<name>A0A9D2AQV2_9FIRM</name>
<dbReference type="PIRSF" id="PIRSF016838">
    <property type="entry name" value="PafC"/>
    <property type="match status" value="1"/>
</dbReference>
<evidence type="ECO:0000313" key="6">
    <source>
        <dbReference type="Proteomes" id="UP000824249"/>
    </source>
</evidence>
<dbReference type="PANTHER" id="PTHR34580">
    <property type="match status" value="1"/>
</dbReference>
<evidence type="ECO:0000259" key="3">
    <source>
        <dbReference type="Pfam" id="PF13280"/>
    </source>
</evidence>
<dbReference type="Pfam" id="PF25583">
    <property type="entry name" value="WCX"/>
    <property type="match status" value="1"/>
</dbReference>
<feature type="domain" description="WYL" evidence="3">
    <location>
        <begin position="136"/>
        <end position="202"/>
    </location>
</feature>
<evidence type="ECO:0000313" key="5">
    <source>
        <dbReference type="EMBL" id="HIX46585.1"/>
    </source>
</evidence>
<dbReference type="InterPro" id="IPR051534">
    <property type="entry name" value="CBASS_pafABC_assoc_protein"/>
</dbReference>
<feature type="compositionally biased region" description="Low complexity" evidence="1">
    <location>
        <begin position="316"/>
        <end position="334"/>
    </location>
</feature>
<dbReference type="AlphaFoldDB" id="A0A9D2AQV2"/>
<dbReference type="InterPro" id="IPR013196">
    <property type="entry name" value="HTH_11"/>
</dbReference>
<evidence type="ECO:0000259" key="2">
    <source>
        <dbReference type="Pfam" id="PF08279"/>
    </source>
</evidence>
<reference evidence="5" key="2">
    <citation type="submission" date="2021-04" db="EMBL/GenBank/DDBJ databases">
        <authorList>
            <person name="Gilroy R."/>
        </authorList>
    </citation>
    <scope>NUCLEOTIDE SEQUENCE</scope>
    <source>
        <strain evidence="5">26628</strain>
    </source>
</reference>
<dbReference type="PROSITE" id="PS52050">
    <property type="entry name" value="WYL"/>
    <property type="match status" value="1"/>
</dbReference>
<dbReference type="InterPro" id="IPR028349">
    <property type="entry name" value="PafC-like"/>
</dbReference>
<gene>
    <name evidence="5" type="ORF">H9737_02730</name>
</gene>
<dbReference type="InterPro" id="IPR036388">
    <property type="entry name" value="WH-like_DNA-bd_sf"/>
</dbReference>
<proteinExistence type="predicted"/>
<organism evidence="5 6">
    <name type="scientific">Candidatus Borkfalkia faecigallinarum</name>
    <dbReference type="NCBI Taxonomy" id="2838509"/>
    <lineage>
        <taxon>Bacteria</taxon>
        <taxon>Bacillati</taxon>
        <taxon>Bacillota</taxon>
        <taxon>Clostridia</taxon>
        <taxon>Christensenellales</taxon>
        <taxon>Christensenellaceae</taxon>
        <taxon>Candidatus Borkfalkia</taxon>
    </lineage>
</organism>
<feature type="domain" description="WCX" evidence="4">
    <location>
        <begin position="230"/>
        <end position="301"/>
    </location>
</feature>